<proteinExistence type="predicted"/>
<sequence length="547" mass="55524">HRRVARTPATLATLAIPWTPATSCVPLPVRRVGGAGHRDGARRRARTLRAAVISVAATGGLLAALLLPGSGSAAPDQGDQEARVGADYLCRLPGGGRQPVTAELTGTFPRTGTVGVPIRPGPLRAEVTLPPEAADALFPSGTRSVSGTATLTAEVSQNGETAKARWTGLDAPATRVTGGAGVVLGHTGNVPPVTVAHPGDVTFTAGDLALRLLPVREATAEGGASTPLPAQEELDVSCSPRDGDGATLATVSATGRAGDGPAPPASGDTTGADGGGASSPGATDSGRGGAEDGGNKGSDGIMVGPGESTRAAPTVRCPAKPTEAELDPDRLPKPPAGATEQAGLATPGCVVAVGYASVRKLDGSMMINDPEKKPGPMQLRIIERMVTAPGGYVEQDSVGELHLPDAESTFLTFGFQPTTAKVEFQTEPVTVTTVSQDGRNTTTIGYYQRLRLYDVTLNGTPLDVGPRCRSGRADTVLEGEYDILGGGLLEGEITIPPFSGCGSGGEDLDPLLNASIAGTKNRIRIQQGAVCYTSPDCAATVPDLPKL</sequence>
<keyword evidence="5" id="KW-1185">Reference proteome</keyword>
<comment type="caution">
    <text evidence="4">The sequence shown here is derived from an EMBL/GenBank/DDBJ whole genome shotgun (WGS) entry which is preliminary data.</text>
</comment>
<evidence type="ECO:0000256" key="2">
    <source>
        <dbReference type="SAM" id="Phobius"/>
    </source>
</evidence>
<evidence type="ECO:0000313" key="5">
    <source>
        <dbReference type="Proteomes" id="UP000675554"/>
    </source>
</evidence>
<evidence type="ECO:0000256" key="1">
    <source>
        <dbReference type="SAM" id="MobiDB-lite"/>
    </source>
</evidence>
<evidence type="ECO:0000259" key="3">
    <source>
        <dbReference type="Pfam" id="PF20611"/>
    </source>
</evidence>
<gene>
    <name evidence="4" type="ORF">KDA82_15855</name>
</gene>
<protein>
    <recommendedName>
        <fullName evidence="3">DUF6801 domain-containing protein</fullName>
    </recommendedName>
</protein>
<feature type="transmembrane region" description="Helical" evidence="2">
    <location>
        <begin position="48"/>
        <end position="67"/>
    </location>
</feature>
<dbReference type="Proteomes" id="UP000675554">
    <property type="component" value="Unassembled WGS sequence"/>
</dbReference>
<keyword evidence="2" id="KW-0472">Membrane</keyword>
<evidence type="ECO:0000313" key="4">
    <source>
        <dbReference type="EMBL" id="MBR7674462.1"/>
    </source>
</evidence>
<reference evidence="4" key="1">
    <citation type="submission" date="2021-04" db="EMBL/GenBank/DDBJ databases">
        <title>Sequencing of actinobacteria type strains.</title>
        <authorList>
            <person name="Nguyen G.-S."/>
            <person name="Wentzel A."/>
        </authorList>
    </citation>
    <scope>NUCLEOTIDE SEQUENCE</scope>
    <source>
        <strain evidence="4">DSM 42095</strain>
    </source>
</reference>
<organism evidence="4 5">
    <name type="scientific">Streptomyces daliensis</name>
    <dbReference type="NCBI Taxonomy" id="299421"/>
    <lineage>
        <taxon>Bacteria</taxon>
        <taxon>Bacillati</taxon>
        <taxon>Actinomycetota</taxon>
        <taxon>Actinomycetes</taxon>
        <taxon>Kitasatosporales</taxon>
        <taxon>Streptomycetaceae</taxon>
        <taxon>Streptomyces</taxon>
    </lineage>
</organism>
<name>A0A8T4IT92_9ACTN</name>
<keyword evidence="2" id="KW-0812">Transmembrane</keyword>
<feature type="region of interest" description="Disordered" evidence="1">
    <location>
        <begin position="221"/>
        <end position="341"/>
    </location>
</feature>
<feature type="non-terminal residue" evidence="4">
    <location>
        <position position="1"/>
    </location>
</feature>
<keyword evidence="2" id="KW-1133">Transmembrane helix</keyword>
<accession>A0A8T4IT92</accession>
<feature type="domain" description="DUF6801" evidence="3">
    <location>
        <begin position="87"/>
        <end position="249"/>
    </location>
</feature>
<dbReference type="AlphaFoldDB" id="A0A8T4IT92"/>
<dbReference type="Pfam" id="PF20611">
    <property type="entry name" value="DUF6801"/>
    <property type="match status" value="1"/>
</dbReference>
<dbReference type="EMBL" id="JAGSMN010000345">
    <property type="protein sequence ID" value="MBR7674462.1"/>
    <property type="molecule type" value="Genomic_DNA"/>
</dbReference>
<dbReference type="InterPro" id="IPR046542">
    <property type="entry name" value="DUF6801"/>
</dbReference>